<keyword evidence="4" id="KW-0131">Cell cycle</keyword>
<reference evidence="7" key="1">
    <citation type="journal article" date="2017" name="Nature">
        <title>The sunflower genome provides insights into oil metabolism, flowering and Asterid evolution.</title>
        <authorList>
            <person name="Badouin H."/>
            <person name="Gouzy J."/>
            <person name="Grassa C.J."/>
            <person name="Murat F."/>
            <person name="Staton S.E."/>
            <person name="Cottret L."/>
            <person name="Lelandais-Briere C."/>
            <person name="Owens G.L."/>
            <person name="Carrere S."/>
            <person name="Mayjonade B."/>
            <person name="Legrand L."/>
            <person name="Gill N."/>
            <person name="Kane N.C."/>
            <person name="Bowers J.E."/>
            <person name="Hubner S."/>
            <person name="Bellec A."/>
            <person name="Berard A."/>
            <person name="Berges H."/>
            <person name="Blanchet N."/>
            <person name="Boniface M.C."/>
            <person name="Brunel D."/>
            <person name="Catrice O."/>
            <person name="Chaidir N."/>
            <person name="Claudel C."/>
            <person name="Donnadieu C."/>
            <person name="Faraut T."/>
            <person name="Fievet G."/>
            <person name="Helmstetter N."/>
            <person name="King M."/>
            <person name="Knapp S.J."/>
            <person name="Lai Z."/>
            <person name="Le Paslier M.C."/>
            <person name="Lippi Y."/>
            <person name="Lorenzon L."/>
            <person name="Mandel J.R."/>
            <person name="Marage G."/>
            <person name="Marchand G."/>
            <person name="Marquand E."/>
            <person name="Bret-Mestries E."/>
            <person name="Morien E."/>
            <person name="Nambeesan S."/>
            <person name="Nguyen T."/>
            <person name="Pegot-Espagnet P."/>
            <person name="Pouilly N."/>
            <person name="Raftis F."/>
            <person name="Sallet E."/>
            <person name="Schiex T."/>
            <person name="Thomas J."/>
            <person name="Vandecasteele C."/>
            <person name="Vares D."/>
            <person name="Vear F."/>
            <person name="Vautrin S."/>
            <person name="Crespi M."/>
            <person name="Mangin B."/>
            <person name="Burke J.M."/>
            <person name="Salse J."/>
            <person name="Munos S."/>
            <person name="Vincourt P."/>
            <person name="Rieseberg L.H."/>
            <person name="Langlade N.B."/>
        </authorList>
    </citation>
    <scope>NUCLEOTIDE SEQUENCE</scope>
    <source>
        <tissue evidence="7">Leaves</tissue>
    </source>
</reference>
<feature type="domain" description="Cyclin-dependent kinase inhibitor" evidence="6">
    <location>
        <begin position="114"/>
        <end position="159"/>
    </location>
</feature>
<dbReference type="OrthoDB" id="6373236at2759"/>
<gene>
    <name evidence="7" type="ORF">HanXRQr2_Chr07g0298611</name>
</gene>
<keyword evidence="3" id="KW-0649">Protein kinase inhibitor</keyword>
<evidence type="ECO:0000259" key="6">
    <source>
        <dbReference type="Pfam" id="PF02234"/>
    </source>
</evidence>
<dbReference type="GO" id="GO:0051726">
    <property type="term" value="P:regulation of cell cycle"/>
    <property type="evidence" value="ECO:0007669"/>
    <property type="project" value="InterPro"/>
</dbReference>
<evidence type="ECO:0000256" key="4">
    <source>
        <dbReference type="ARBA" id="ARBA00023306"/>
    </source>
</evidence>
<dbReference type="PANTHER" id="PTHR46776">
    <property type="entry name" value="CYCLIN-DEPENDENT KINASE INHIBITOR 4-RELATED"/>
    <property type="match status" value="1"/>
</dbReference>
<feature type="region of interest" description="Disordered" evidence="5">
    <location>
        <begin position="47"/>
        <end position="105"/>
    </location>
</feature>
<name>A0A9K3NG11_HELAN</name>
<comment type="similarity">
    <text evidence="2">Belongs to the CDI family. ICK/KRP subfamily.</text>
</comment>
<accession>A0A9K3NG11</accession>
<evidence type="ECO:0000313" key="8">
    <source>
        <dbReference type="Proteomes" id="UP000215914"/>
    </source>
</evidence>
<dbReference type="GO" id="GO:0005654">
    <property type="term" value="C:nucleoplasm"/>
    <property type="evidence" value="ECO:0007669"/>
    <property type="project" value="UniProtKB-SubCell"/>
</dbReference>
<evidence type="ECO:0000256" key="3">
    <source>
        <dbReference type="ARBA" id="ARBA00023013"/>
    </source>
</evidence>
<comment type="caution">
    <text evidence="7">The sequence shown here is derived from an EMBL/GenBank/DDBJ whole genome shotgun (WGS) entry which is preliminary data.</text>
</comment>
<protein>
    <submittedName>
        <fullName evidence="7">Cyclin-dependent kinase inhibitor</fullName>
    </submittedName>
</protein>
<evidence type="ECO:0000256" key="5">
    <source>
        <dbReference type="SAM" id="MobiDB-lite"/>
    </source>
</evidence>
<dbReference type="InterPro" id="IPR044275">
    <property type="entry name" value="KRP"/>
</dbReference>
<dbReference type="InterPro" id="IPR044898">
    <property type="entry name" value="CDI_dom_sf"/>
</dbReference>
<keyword evidence="8" id="KW-1185">Reference proteome</keyword>
<feature type="compositionally biased region" description="Polar residues" evidence="5">
    <location>
        <begin position="90"/>
        <end position="101"/>
    </location>
</feature>
<dbReference type="InterPro" id="IPR003175">
    <property type="entry name" value="CDI_dom"/>
</dbReference>
<dbReference type="Proteomes" id="UP000215914">
    <property type="component" value="Unassembled WGS sequence"/>
</dbReference>
<dbReference type="GO" id="GO:0004861">
    <property type="term" value="F:cyclin-dependent protein serine/threonine kinase inhibitor activity"/>
    <property type="evidence" value="ECO:0007669"/>
    <property type="project" value="InterPro"/>
</dbReference>
<proteinExistence type="inferred from homology"/>
<evidence type="ECO:0000313" key="7">
    <source>
        <dbReference type="EMBL" id="KAF5798919.1"/>
    </source>
</evidence>
<dbReference type="EMBL" id="MNCJ02000322">
    <property type="protein sequence ID" value="KAF5798919.1"/>
    <property type="molecule type" value="Genomic_DNA"/>
</dbReference>
<organism evidence="7 8">
    <name type="scientific">Helianthus annuus</name>
    <name type="common">Common sunflower</name>
    <dbReference type="NCBI Taxonomy" id="4232"/>
    <lineage>
        <taxon>Eukaryota</taxon>
        <taxon>Viridiplantae</taxon>
        <taxon>Streptophyta</taxon>
        <taxon>Embryophyta</taxon>
        <taxon>Tracheophyta</taxon>
        <taxon>Spermatophyta</taxon>
        <taxon>Magnoliopsida</taxon>
        <taxon>eudicotyledons</taxon>
        <taxon>Gunneridae</taxon>
        <taxon>Pentapetalae</taxon>
        <taxon>asterids</taxon>
        <taxon>campanulids</taxon>
        <taxon>Asterales</taxon>
        <taxon>Asteraceae</taxon>
        <taxon>Asteroideae</taxon>
        <taxon>Heliantheae alliance</taxon>
        <taxon>Heliantheae</taxon>
        <taxon>Helianthus</taxon>
    </lineage>
</organism>
<dbReference type="Gramene" id="mRNA:HanXRQr2_Chr07g0298611">
    <property type="protein sequence ID" value="mRNA:HanXRQr2_Chr07g0298611"/>
    <property type="gene ID" value="HanXRQr2_Chr07g0298611"/>
</dbReference>
<dbReference type="AlphaFoldDB" id="A0A9K3NG11"/>
<evidence type="ECO:0000256" key="1">
    <source>
        <dbReference type="ARBA" id="ARBA00004642"/>
    </source>
</evidence>
<dbReference type="Pfam" id="PF02234">
    <property type="entry name" value="CDI"/>
    <property type="match status" value="1"/>
</dbReference>
<reference evidence="7" key="2">
    <citation type="submission" date="2020-06" db="EMBL/GenBank/DDBJ databases">
        <title>Helianthus annuus Genome sequencing and assembly Release 2.</title>
        <authorList>
            <person name="Gouzy J."/>
            <person name="Langlade N."/>
            <person name="Munos S."/>
        </authorList>
    </citation>
    <scope>NUCLEOTIDE SEQUENCE</scope>
    <source>
        <tissue evidence="7">Leaves</tissue>
    </source>
</reference>
<evidence type="ECO:0000256" key="2">
    <source>
        <dbReference type="ARBA" id="ARBA00010274"/>
    </source>
</evidence>
<dbReference type="Gene3D" id="4.10.365.10">
    <property type="entry name" value="p27"/>
    <property type="match status" value="1"/>
</dbReference>
<comment type="subcellular location">
    <subcellularLocation>
        <location evidence="1">Nucleus</location>
        <location evidence="1">Nucleoplasm</location>
    </subcellularLocation>
</comment>
<sequence length="163" mass="18170">MEVARVGVTTRARATLVETMETVDNPVTVKRRKLLFVRIEESESCSSTGSVENLKVSDLEESVETGSAVYNSDGDESTPESEFKAESSEMESTTGKHSSIAKNPYPRAMLSKEKMPPEAELEAFFAAAQEGLNKRFKDKYNFDIVDDTPLKGRFEWIQVSGFK</sequence>